<gene>
    <name evidence="3" type="ORF">SAMN05216353_102156</name>
</gene>
<keyword evidence="2" id="KW-1133">Transmembrane helix</keyword>
<organism evidence="3 4">
    <name type="scientific">Halobacillus alkaliphilus</name>
    <dbReference type="NCBI Taxonomy" id="396056"/>
    <lineage>
        <taxon>Bacteria</taxon>
        <taxon>Bacillati</taxon>
        <taxon>Bacillota</taxon>
        <taxon>Bacilli</taxon>
        <taxon>Bacillales</taxon>
        <taxon>Bacillaceae</taxon>
        <taxon>Halobacillus</taxon>
    </lineage>
</organism>
<feature type="transmembrane region" description="Helical" evidence="2">
    <location>
        <begin position="6"/>
        <end position="22"/>
    </location>
</feature>
<name>A0A1I2JVL6_9BACI</name>
<evidence type="ECO:0000313" key="4">
    <source>
        <dbReference type="Proteomes" id="UP000198897"/>
    </source>
</evidence>
<proteinExistence type="predicted"/>
<sequence length="69" mass="7865">MEFIILAVIVGAISISVIKFVMKGNHSKHKGREYTPTSDVYSGKSRDYSTHKPVETHRKAPYEEVDKKE</sequence>
<evidence type="ECO:0000256" key="2">
    <source>
        <dbReference type="SAM" id="Phobius"/>
    </source>
</evidence>
<dbReference type="EMBL" id="FOOG01000002">
    <property type="protein sequence ID" value="SFF58143.1"/>
    <property type="molecule type" value="Genomic_DNA"/>
</dbReference>
<evidence type="ECO:0000313" key="3">
    <source>
        <dbReference type="EMBL" id="SFF58143.1"/>
    </source>
</evidence>
<dbReference type="AlphaFoldDB" id="A0A1I2JVL6"/>
<feature type="region of interest" description="Disordered" evidence="1">
    <location>
        <begin position="27"/>
        <end position="69"/>
    </location>
</feature>
<dbReference type="OrthoDB" id="2974086at2"/>
<feature type="compositionally biased region" description="Basic and acidic residues" evidence="1">
    <location>
        <begin position="44"/>
        <end position="69"/>
    </location>
</feature>
<accession>A0A1I2JVL6</accession>
<keyword evidence="2" id="KW-0472">Membrane</keyword>
<protein>
    <submittedName>
        <fullName evidence="3">Uncharacterized protein</fullName>
    </submittedName>
</protein>
<keyword evidence="4" id="KW-1185">Reference proteome</keyword>
<evidence type="ECO:0000256" key="1">
    <source>
        <dbReference type="SAM" id="MobiDB-lite"/>
    </source>
</evidence>
<dbReference type="RefSeq" id="WP_089749723.1">
    <property type="nucleotide sequence ID" value="NZ_FOOG01000002.1"/>
</dbReference>
<keyword evidence="2" id="KW-0812">Transmembrane</keyword>
<dbReference type="Proteomes" id="UP000198897">
    <property type="component" value="Unassembled WGS sequence"/>
</dbReference>
<reference evidence="4" key="1">
    <citation type="submission" date="2016-10" db="EMBL/GenBank/DDBJ databases">
        <authorList>
            <person name="Varghese N."/>
            <person name="Submissions S."/>
        </authorList>
    </citation>
    <scope>NUCLEOTIDE SEQUENCE [LARGE SCALE GENOMIC DNA]</scope>
    <source>
        <strain evidence="4">FP5</strain>
    </source>
</reference>